<evidence type="ECO:0000313" key="7">
    <source>
        <dbReference type="EMBL" id="CAH0602011.1"/>
    </source>
</evidence>
<dbReference type="PANTHER" id="PTHR14952">
    <property type="entry name" value="ROPPORIN-1-LIKE PROTEIN"/>
    <property type="match status" value="1"/>
</dbReference>
<feature type="region of interest" description="Disordered" evidence="6">
    <location>
        <begin position="280"/>
        <end position="302"/>
    </location>
</feature>
<evidence type="ECO:0000256" key="4">
    <source>
        <dbReference type="ARBA" id="ARBA00023273"/>
    </source>
</evidence>
<dbReference type="GO" id="GO:0031514">
    <property type="term" value="C:motile cilium"/>
    <property type="evidence" value="ECO:0007669"/>
    <property type="project" value="UniProtKB-SubCell"/>
</dbReference>
<evidence type="ECO:0008006" key="9">
    <source>
        <dbReference type="Google" id="ProtNLM"/>
    </source>
</evidence>
<dbReference type="AlphaFoldDB" id="A0A9P0BZD5"/>
<comment type="subcellular location">
    <subcellularLocation>
        <location evidence="1">Cell projection</location>
        <location evidence="1">Cilium</location>
        <location evidence="1">Flagellum</location>
    </subcellularLocation>
</comment>
<evidence type="ECO:0000256" key="1">
    <source>
        <dbReference type="ARBA" id="ARBA00004230"/>
    </source>
</evidence>
<evidence type="ECO:0000256" key="2">
    <source>
        <dbReference type="ARBA" id="ARBA00022846"/>
    </source>
</evidence>
<comment type="similarity">
    <text evidence="5">Belongs to the ropporin family.</text>
</comment>
<protein>
    <recommendedName>
        <fullName evidence="9">Ropporin-1-like protein</fullName>
    </recommendedName>
</protein>
<dbReference type="Proteomes" id="UP001154114">
    <property type="component" value="Chromosome 30"/>
</dbReference>
<dbReference type="SUPFAM" id="SSF47391">
    <property type="entry name" value="Dimerization-anchoring domain of cAMP-dependent PK regulatory subunit"/>
    <property type="match status" value="1"/>
</dbReference>
<keyword evidence="8" id="KW-1185">Reference proteome</keyword>
<sequence>MPELMEQMYCSQQIVIPPKYPYVLKRYCKAAIKTQPYDLLRWSFEYFKALAEHRPPPVKLRLEYPIYSTEGGLTRGCLKVLAHQLCGMTEVPVVVLKQTWQGFCLDINELKRILCLCEVHLREESVPFRHFMAVAAGLLTKCLTHTMILICESLTKEPDGGSAAIPVVEFMAMYKFLAELDAAKDVKYYNGFREGVSPPEEEVEEEATVEATDAGADVRVGRILNMDSDEEDDFLGDKTVQKLALMDDHVTHTARISMKLNLPVLGKIERSPSIERAREIERDNYNRERKGRAAPSDETEKKLKEIVDSSGKVTAEQSKEEKSREAEEVVEKKVIDIFVFDEDDKPVTYELYGEPKEGDQDEELPGGVSATTQAKDADADEEEKKKKSEVDERTELFLAEISQIRQDRIKDMHQTFDDIAAIVDKFRTANYDLGMVAGRQMSTTSGEFIVHTIEKDILAYIDEQIAILPDPDLKKKKAKPEEVAMIRHFLEDFLDQNMDIIVPEVEEVEEEEAPIPEVTTVYAVPGIGGPVDEDIICDFLEYAEEVSKTQAELFMPRNIRHFLCPPLEKYVEINYDMDLGKKEEVATGGVTVGADAMKTGTT</sequence>
<evidence type="ECO:0000256" key="3">
    <source>
        <dbReference type="ARBA" id="ARBA00023069"/>
    </source>
</evidence>
<name>A0A9P0BZD5_CHRIL</name>
<accession>A0A9P0BZD5</accession>
<reference evidence="7" key="1">
    <citation type="submission" date="2021-12" db="EMBL/GenBank/DDBJ databases">
        <authorList>
            <person name="King R."/>
        </authorList>
    </citation>
    <scope>NUCLEOTIDE SEQUENCE</scope>
</reference>
<dbReference type="PANTHER" id="PTHR14952:SF9">
    <property type="entry name" value="EF-HAND DOMAIN-CONTAINING PROTEIN"/>
    <property type="match status" value="1"/>
</dbReference>
<evidence type="ECO:0000256" key="5">
    <source>
        <dbReference type="ARBA" id="ARBA00035651"/>
    </source>
</evidence>
<keyword evidence="2" id="KW-0282">Flagellum</keyword>
<dbReference type="OrthoDB" id="10067602at2759"/>
<evidence type="ECO:0000313" key="8">
    <source>
        <dbReference type="Proteomes" id="UP001154114"/>
    </source>
</evidence>
<gene>
    <name evidence="7" type="ORF">CINC_LOCUS9866</name>
</gene>
<dbReference type="Gene3D" id="1.20.890.10">
    <property type="entry name" value="cAMP-dependent protein kinase regulatory subunit, dimerization-anchoring domain"/>
    <property type="match status" value="1"/>
</dbReference>
<keyword evidence="3" id="KW-0969">Cilium</keyword>
<dbReference type="EMBL" id="LR824033">
    <property type="protein sequence ID" value="CAH0602011.1"/>
    <property type="molecule type" value="Genomic_DNA"/>
</dbReference>
<evidence type="ECO:0000256" key="6">
    <source>
        <dbReference type="SAM" id="MobiDB-lite"/>
    </source>
</evidence>
<organism evidence="7 8">
    <name type="scientific">Chrysodeixis includens</name>
    <name type="common">Soybean looper</name>
    <name type="synonym">Pseudoplusia includens</name>
    <dbReference type="NCBI Taxonomy" id="689277"/>
    <lineage>
        <taxon>Eukaryota</taxon>
        <taxon>Metazoa</taxon>
        <taxon>Ecdysozoa</taxon>
        <taxon>Arthropoda</taxon>
        <taxon>Hexapoda</taxon>
        <taxon>Insecta</taxon>
        <taxon>Pterygota</taxon>
        <taxon>Neoptera</taxon>
        <taxon>Endopterygota</taxon>
        <taxon>Lepidoptera</taxon>
        <taxon>Glossata</taxon>
        <taxon>Ditrysia</taxon>
        <taxon>Noctuoidea</taxon>
        <taxon>Noctuidae</taxon>
        <taxon>Plusiinae</taxon>
        <taxon>Chrysodeixis</taxon>
    </lineage>
</organism>
<feature type="region of interest" description="Disordered" evidence="6">
    <location>
        <begin position="351"/>
        <end position="389"/>
    </location>
</feature>
<keyword evidence="4" id="KW-0966">Cell projection</keyword>
<proteinExistence type="inferred from homology"/>